<dbReference type="InterPro" id="IPR018020">
    <property type="entry name" value="OHCU_decarboxylase"/>
</dbReference>
<evidence type="ECO:0000256" key="6">
    <source>
        <dbReference type="ARBA" id="ARBA00023239"/>
    </source>
</evidence>
<dbReference type="PANTHER" id="PTHR43466">
    <property type="entry name" value="2-OXO-4-HYDROXY-4-CARBOXY-5-UREIDOIMIDAZOLINE DECARBOXYLASE-RELATED"/>
    <property type="match status" value="1"/>
</dbReference>
<dbReference type="InterPro" id="IPR036778">
    <property type="entry name" value="OHCU_decarboxylase_sf"/>
</dbReference>
<evidence type="ECO:0000259" key="7">
    <source>
        <dbReference type="Pfam" id="PF00576"/>
    </source>
</evidence>
<dbReference type="Pfam" id="PF09349">
    <property type="entry name" value="OHCU_decarbox"/>
    <property type="match status" value="1"/>
</dbReference>
<evidence type="ECO:0000256" key="1">
    <source>
        <dbReference type="ARBA" id="ARBA00001163"/>
    </source>
</evidence>
<feature type="domain" description="Oxo-4-hydroxy-4-carboxy-5-ureidoimidazoline decarboxylase" evidence="8">
    <location>
        <begin position="3"/>
        <end position="44"/>
    </location>
</feature>
<dbReference type="GO" id="GO:0051997">
    <property type="term" value="F:2-oxo-4-hydroxy-4-carboxy-5-ureidoimidazoline decarboxylase activity"/>
    <property type="evidence" value="ECO:0007669"/>
    <property type="project" value="UniProtKB-EC"/>
</dbReference>
<keyword evidence="6" id="KW-0456">Lyase</keyword>
<organism evidence="9 10">
    <name type="scientific">Musa troglodytarum</name>
    <name type="common">fe'i banana</name>
    <dbReference type="NCBI Taxonomy" id="320322"/>
    <lineage>
        <taxon>Eukaryota</taxon>
        <taxon>Viridiplantae</taxon>
        <taxon>Streptophyta</taxon>
        <taxon>Embryophyta</taxon>
        <taxon>Tracheophyta</taxon>
        <taxon>Spermatophyta</taxon>
        <taxon>Magnoliopsida</taxon>
        <taxon>Liliopsida</taxon>
        <taxon>Zingiberales</taxon>
        <taxon>Musaceae</taxon>
        <taxon>Musa</taxon>
    </lineage>
</organism>
<evidence type="ECO:0000256" key="3">
    <source>
        <dbReference type="ARBA" id="ARBA00012257"/>
    </source>
</evidence>
<comment type="catalytic activity">
    <reaction evidence="1">
        <text>5-hydroxy-2-oxo-4-ureido-2,5-dihydro-1H-imidazole-5-carboxylate + H(+) = (S)-allantoin + CO2</text>
        <dbReference type="Rhea" id="RHEA:26301"/>
        <dbReference type="ChEBI" id="CHEBI:15378"/>
        <dbReference type="ChEBI" id="CHEBI:15678"/>
        <dbReference type="ChEBI" id="CHEBI:16526"/>
        <dbReference type="ChEBI" id="CHEBI:58639"/>
        <dbReference type="EC" id="4.1.1.97"/>
    </reaction>
</comment>
<keyword evidence="4" id="KW-0659">Purine metabolism</keyword>
<dbReference type="InterPro" id="IPR036817">
    <property type="entry name" value="Transthyretin/HIU_hydrolase_sf"/>
</dbReference>
<sequence length="192" mass="21017">MATANDSALQELVEWNTRYWEKFGFVFLICASGRSTPEILAELKVIFSCTEVIPGALFHRITGAHIMAIPLLPSCETTEISGSSHYTCPPASTHVLDVAHGSPASGTEVHLGMWKGTHQHPSFTNRESTDWTLIVSMMTNADGCSGPLMGIVDHITPGFNRISFNTALWQDPVWWALLTLMVFNSASGVFYG</sequence>
<dbReference type="SUPFAM" id="SSF158694">
    <property type="entry name" value="UraD-Like"/>
    <property type="match status" value="1"/>
</dbReference>
<dbReference type="SUPFAM" id="SSF49472">
    <property type="entry name" value="Transthyretin (synonym: prealbumin)"/>
    <property type="match status" value="1"/>
</dbReference>
<dbReference type="InterPro" id="IPR023416">
    <property type="entry name" value="Transthyretin/HIU_hydrolase_d"/>
</dbReference>
<dbReference type="GO" id="GO:0005777">
    <property type="term" value="C:peroxisome"/>
    <property type="evidence" value="ECO:0007669"/>
    <property type="project" value="TreeGrafter"/>
</dbReference>
<keyword evidence="10" id="KW-1185">Reference proteome</keyword>
<keyword evidence="5" id="KW-0210">Decarboxylase</keyword>
<dbReference type="Gene3D" id="2.60.40.180">
    <property type="entry name" value="Transthyretin/hydroxyisourate hydrolase domain"/>
    <property type="match status" value="1"/>
</dbReference>
<proteinExistence type="predicted"/>
<dbReference type="GO" id="GO:0016787">
    <property type="term" value="F:hydrolase activity"/>
    <property type="evidence" value="ECO:0007669"/>
    <property type="project" value="UniProtKB-KW"/>
</dbReference>
<protein>
    <recommendedName>
        <fullName evidence="3">2-oxo-4-hydroxy-4-carboxy-5-ureidoimidazoline decarboxylase</fullName>
        <ecNumber evidence="3">4.1.1.97</ecNumber>
    </recommendedName>
</protein>
<dbReference type="Proteomes" id="UP001055439">
    <property type="component" value="Chromosome 5"/>
</dbReference>
<name>A0A9E7K4Z4_9LILI</name>
<reference evidence="9" key="1">
    <citation type="submission" date="2022-05" db="EMBL/GenBank/DDBJ databases">
        <title>The Musa troglodytarum L. genome provides insights into the mechanism of non-climacteric behaviour and enrichment of carotenoids.</title>
        <authorList>
            <person name="Wang J."/>
        </authorList>
    </citation>
    <scope>NUCLEOTIDE SEQUENCE</scope>
    <source>
        <tissue evidence="9">Leaf</tissue>
    </source>
</reference>
<dbReference type="AlphaFoldDB" id="A0A9E7K4Z4"/>
<gene>
    <name evidence="9" type="ORF">MUK42_27590</name>
</gene>
<dbReference type="GO" id="GO:0006144">
    <property type="term" value="P:purine nucleobase metabolic process"/>
    <property type="evidence" value="ECO:0007669"/>
    <property type="project" value="UniProtKB-KW"/>
</dbReference>
<feature type="domain" description="Transthyretin/hydroxyisourate hydrolase" evidence="7">
    <location>
        <begin position="92"/>
        <end position="169"/>
    </location>
</feature>
<evidence type="ECO:0000313" key="10">
    <source>
        <dbReference type="Proteomes" id="UP001055439"/>
    </source>
</evidence>
<keyword evidence="9" id="KW-0378">Hydrolase</keyword>
<dbReference type="GO" id="GO:0019628">
    <property type="term" value="P:urate catabolic process"/>
    <property type="evidence" value="ECO:0007669"/>
    <property type="project" value="TreeGrafter"/>
</dbReference>
<evidence type="ECO:0000313" key="9">
    <source>
        <dbReference type="EMBL" id="URE06683.1"/>
    </source>
</evidence>
<comment type="pathway">
    <text evidence="2">Purine metabolism; urate degradation; (S)-allantoin from urate: step 3/3.</text>
</comment>
<evidence type="ECO:0000259" key="8">
    <source>
        <dbReference type="Pfam" id="PF09349"/>
    </source>
</evidence>
<evidence type="ECO:0000256" key="4">
    <source>
        <dbReference type="ARBA" id="ARBA00022631"/>
    </source>
</evidence>
<dbReference type="Pfam" id="PF00576">
    <property type="entry name" value="Transthyretin"/>
    <property type="match status" value="1"/>
</dbReference>
<dbReference type="OrthoDB" id="10265230at2759"/>
<evidence type="ECO:0000256" key="5">
    <source>
        <dbReference type="ARBA" id="ARBA00022793"/>
    </source>
</evidence>
<dbReference type="Gene3D" id="1.10.3330.10">
    <property type="entry name" value="Oxo-4-hydroxy-4-carboxy-5-ureidoimidazoline decarboxylase"/>
    <property type="match status" value="1"/>
</dbReference>
<dbReference type="EC" id="4.1.1.97" evidence="3"/>
<dbReference type="EMBL" id="CP097507">
    <property type="protein sequence ID" value="URE06683.1"/>
    <property type="molecule type" value="Genomic_DNA"/>
</dbReference>
<evidence type="ECO:0000256" key="2">
    <source>
        <dbReference type="ARBA" id="ARBA00004754"/>
    </source>
</evidence>
<accession>A0A9E7K4Z4</accession>
<dbReference type="PANTHER" id="PTHR43466:SF1">
    <property type="entry name" value="2-OXO-4-HYDROXY-4-CARBOXY-5-UREIDOIMIDAZOLINE DECARBOXYLASE-RELATED"/>
    <property type="match status" value="1"/>
</dbReference>